<sequence length="201" mass="22645">MRCAWPSSITFPPRNTVAQESREENLQEGGLWDPTLDAPFFLKKTLLPTKAKEKLESLGEDPLMGQTARQLGQALAANCLVFLILRRWKDSAKEEVLKAAELVQRVGGLMLEVEELQSTHRETKTENSKEALDLSAKNAELHTEVEKLREELAKKDDELVQKDELMEKTKEALTNDTTNSYMASSDDAITEATCIYPESDF</sequence>
<gene>
    <name evidence="2" type="ORF">VNO80_25259</name>
</gene>
<evidence type="ECO:0000313" key="3">
    <source>
        <dbReference type="Proteomes" id="UP001374584"/>
    </source>
</evidence>
<comment type="caution">
    <text evidence="2">The sequence shown here is derived from an EMBL/GenBank/DDBJ whole genome shotgun (WGS) entry which is preliminary data.</text>
</comment>
<reference evidence="2 3" key="1">
    <citation type="submission" date="2024-01" db="EMBL/GenBank/DDBJ databases">
        <title>The genomes of 5 underutilized Papilionoideae crops provide insights into root nodulation and disease resistanc.</title>
        <authorList>
            <person name="Jiang F."/>
        </authorList>
    </citation>
    <scope>NUCLEOTIDE SEQUENCE [LARGE SCALE GENOMIC DNA]</scope>
    <source>
        <strain evidence="2">JINMINGXINNONG_FW02</strain>
        <tissue evidence="2">Leaves</tissue>
    </source>
</reference>
<keyword evidence="3" id="KW-1185">Reference proteome</keyword>
<organism evidence="2 3">
    <name type="scientific">Phaseolus coccineus</name>
    <name type="common">Scarlet runner bean</name>
    <name type="synonym">Phaseolus multiflorus</name>
    <dbReference type="NCBI Taxonomy" id="3886"/>
    <lineage>
        <taxon>Eukaryota</taxon>
        <taxon>Viridiplantae</taxon>
        <taxon>Streptophyta</taxon>
        <taxon>Embryophyta</taxon>
        <taxon>Tracheophyta</taxon>
        <taxon>Spermatophyta</taxon>
        <taxon>Magnoliopsida</taxon>
        <taxon>eudicotyledons</taxon>
        <taxon>Gunneridae</taxon>
        <taxon>Pentapetalae</taxon>
        <taxon>rosids</taxon>
        <taxon>fabids</taxon>
        <taxon>Fabales</taxon>
        <taxon>Fabaceae</taxon>
        <taxon>Papilionoideae</taxon>
        <taxon>50 kb inversion clade</taxon>
        <taxon>NPAAA clade</taxon>
        <taxon>indigoferoid/millettioid clade</taxon>
        <taxon>Phaseoleae</taxon>
        <taxon>Phaseolus</taxon>
    </lineage>
</organism>
<protein>
    <submittedName>
        <fullName evidence="2">Uncharacterized protein</fullName>
    </submittedName>
</protein>
<evidence type="ECO:0000256" key="1">
    <source>
        <dbReference type="SAM" id="Coils"/>
    </source>
</evidence>
<dbReference type="AlphaFoldDB" id="A0AAN9LUA8"/>
<keyword evidence="1" id="KW-0175">Coiled coil</keyword>
<feature type="coiled-coil region" evidence="1">
    <location>
        <begin position="131"/>
        <end position="165"/>
    </location>
</feature>
<dbReference type="EMBL" id="JAYMYR010000009">
    <property type="protein sequence ID" value="KAK7342312.1"/>
    <property type="molecule type" value="Genomic_DNA"/>
</dbReference>
<evidence type="ECO:0000313" key="2">
    <source>
        <dbReference type="EMBL" id="KAK7342312.1"/>
    </source>
</evidence>
<name>A0AAN9LUA8_PHACN</name>
<dbReference type="Proteomes" id="UP001374584">
    <property type="component" value="Unassembled WGS sequence"/>
</dbReference>
<accession>A0AAN9LUA8</accession>
<proteinExistence type="predicted"/>